<dbReference type="Proteomes" id="UP000489600">
    <property type="component" value="Unassembled WGS sequence"/>
</dbReference>
<name>A0A565C1N0_9BRAS</name>
<sequence>MEARILSCTTFGDDKVVKIVVPNHRAISKYKAGENETTIVVSDRTCSEKDVEEIKKFCEKLGYVYEGRLDQEYSQTNTGPGLV</sequence>
<protein>
    <submittedName>
        <fullName evidence="1">Uncharacterized protein</fullName>
    </submittedName>
</protein>
<evidence type="ECO:0000313" key="2">
    <source>
        <dbReference type="Proteomes" id="UP000489600"/>
    </source>
</evidence>
<accession>A0A565C1N0</accession>
<keyword evidence="2" id="KW-1185">Reference proteome</keyword>
<proteinExistence type="predicted"/>
<evidence type="ECO:0000313" key="1">
    <source>
        <dbReference type="EMBL" id="VVB07563.1"/>
    </source>
</evidence>
<reference evidence="1" key="1">
    <citation type="submission" date="2019-07" db="EMBL/GenBank/DDBJ databases">
        <authorList>
            <person name="Dittberner H."/>
        </authorList>
    </citation>
    <scope>NUCLEOTIDE SEQUENCE [LARGE SCALE GENOMIC DNA]</scope>
</reference>
<dbReference type="EMBL" id="CABITT030000006">
    <property type="protein sequence ID" value="VVB07563.1"/>
    <property type="molecule type" value="Genomic_DNA"/>
</dbReference>
<dbReference type="AlphaFoldDB" id="A0A565C1N0"/>
<comment type="caution">
    <text evidence="1">The sequence shown here is derived from an EMBL/GenBank/DDBJ whole genome shotgun (WGS) entry which is preliminary data.</text>
</comment>
<gene>
    <name evidence="1" type="ORF">ANE_LOCUS18007</name>
</gene>
<organism evidence="1 2">
    <name type="scientific">Arabis nemorensis</name>
    <dbReference type="NCBI Taxonomy" id="586526"/>
    <lineage>
        <taxon>Eukaryota</taxon>
        <taxon>Viridiplantae</taxon>
        <taxon>Streptophyta</taxon>
        <taxon>Embryophyta</taxon>
        <taxon>Tracheophyta</taxon>
        <taxon>Spermatophyta</taxon>
        <taxon>Magnoliopsida</taxon>
        <taxon>eudicotyledons</taxon>
        <taxon>Gunneridae</taxon>
        <taxon>Pentapetalae</taxon>
        <taxon>rosids</taxon>
        <taxon>malvids</taxon>
        <taxon>Brassicales</taxon>
        <taxon>Brassicaceae</taxon>
        <taxon>Arabideae</taxon>
        <taxon>Arabis</taxon>
    </lineage>
</organism>
<dbReference type="OrthoDB" id="1043494at2759"/>